<keyword evidence="1" id="KW-0812">Transmembrane</keyword>
<keyword evidence="3" id="KW-1185">Reference proteome</keyword>
<evidence type="ECO:0000313" key="2">
    <source>
        <dbReference type="EMBL" id="KAK9782830.1"/>
    </source>
</evidence>
<sequence length="208" mass="22742">MTDRPKPVITSTTQSSQNSVWNWKEDIAGLIFAVGLIAATFAILGSFDGRRLSDWTFGINVNTIAVLLSTAFRSTLVAIVAQIISQAKWLWFSSSTSRQLIDLDRFDTASRGAYGAAKLLPRVYRRNPSVFLCASVTIVSLAIEPFVQQAVGTIPCQWAAEKEASTSIVRNLTAEGMWDTGYLCTFWSATAGRGLWAGILLCARGCHR</sequence>
<dbReference type="InterPro" id="IPR021514">
    <property type="entry name" value="DUF3176"/>
</dbReference>
<dbReference type="Proteomes" id="UP001465668">
    <property type="component" value="Unassembled WGS sequence"/>
</dbReference>
<comment type="caution">
    <text evidence="2">The sequence shown here is derived from an EMBL/GenBank/DDBJ whole genome shotgun (WGS) entry which is preliminary data.</text>
</comment>
<proteinExistence type="predicted"/>
<evidence type="ECO:0000313" key="3">
    <source>
        <dbReference type="Proteomes" id="UP001465668"/>
    </source>
</evidence>
<gene>
    <name evidence="2" type="ORF">SCAR479_01173</name>
</gene>
<reference evidence="2 3" key="1">
    <citation type="submission" date="2024-02" db="EMBL/GenBank/DDBJ databases">
        <title>First draft genome assembly of two strains of Seiridium cardinale.</title>
        <authorList>
            <person name="Emiliani G."/>
            <person name="Scali E."/>
        </authorList>
    </citation>
    <scope>NUCLEOTIDE SEQUENCE [LARGE SCALE GENOMIC DNA]</scope>
    <source>
        <strain evidence="2 3">BM-138-000479</strain>
    </source>
</reference>
<feature type="transmembrane region" description="Helical" evidence="1">
    <location>
        <begin position="59"/>
        <end position="84"/>
    </location>
</feature>
<organism evidence="2 3">
    <name type="scientific">Seiridium cardinale</name>
    <dbReference type="NCBI Taxonomy" id="138064"/>
    <lineage>
        <taxon>Eukaryota</taxon>
        <taxon>Fungi</taxon>
        <taxon>Dikarya</taxon>
        <taxon>Ascomycota</taxon>
        <taxon>Pezizomycotina</taxon>
        <taxon>Sordariomycetes</taxon>
        <taxon>Xylariomycetidae</taxon>
        <taxon>Amphisphaeriales</taxon>
        <taxon>Sporocadaceae</taxon>
        <taxon>Seiridium</taxon>
    </lineage>
</organism>
<name>A0ABR2Y8S9_9PEZI</name>
<evidence type="ECO:0000256" key="1">
    <source>
        <dbReference type="SAM" id="Phobius"/>
    </source>
</evidence>
<keyword evidence="1" id="KW-1133">Transmembrane helix</keyword>
<dbReference type="PANTHER" id="PTHR35394:SF5">
    <property type="entry name" value="DUF3176 DOMAIN-CONTAINING PROTEIN"/>
    <property type="match status" value="1"/>
</dbReference>
<dbReference type="EMBL" id="JARVKM010000002">
    <property type="protein sequence ID" value="KAK9782830.1"/>
    <property type="molecule type" value="Genomic_DNA"/>
</dbReference>
<feature type="transmembrane region" description="Helical" evidence="1">
    <location>
        <begin position="27"/>
        <end position="47"/>
    </location>
</feature>
<accession>A0ABR2Y8S9</accession>
<dbReference type="PANTHER" id="PTHR35394">
    <property type="entry name" value="DUF3176 DOMAIN-CONTAINING PROTEIN"/>
    <property type="match status" value="1"/>
</dbReference>
<keyword evidence="1" id="KW-0472">Membrane</keyword>
<dbReference type="Pfam" id="PF11374">
    <property type="entry name" value="DUF3176"/>
    <property type="match status" value="1"/>
</dbReference>
<protein>
    <submittedName>
        <fullName evidence="2">Uncharacterized protein</fullName>
    </submittedName>
</protein>